<organism evidence="1 2">
    <name type="scientific">Oopsacas minuta</name>
    <dbReference type="NCBI Taxonomy" id="111878"/>
    <lineage>
        <taxon>Eukaryota</taxon>
        <taxon>Metazoa</taxon>
        <taxon>Porifera</taxon>
        <taxon>Hexactinellida</taxon>
        <taxon>Hexasterophora</taxon>
        <taxon>Lyssacinosida</taxon>
        <taxon>Leucopsacidae</taxon>
        <taxon>Oopsacas</taxon>
    </lineage>
</organism>
<accession>A0AAV7KDR0</accession>
<keyword evidence="2" id="KW-1185">Reference proteome</keyword>
<evidence type="ECO:0000313" key="2">
    <source>
        <dbReference type="Proteomes" id="UP001165289"/>
    </source>
</evidence>
<dbReference type="AlphaFoldDB" id="A0AAV7KDR0"/>
<dbReference type="EMBL" id="JAKMXF010000055">
    <property type="protein sequence ID" value="KAI6659556.1"/>
    <property type="molecule type" value="Genomic_DNA"/>
</dbReference>
<reference evidence="1 2" key="1">
    <citation type="journal article" date="2023" name="BMC Biol.">
        <title>The compact genome of the sponge Oopsacas minuta (Hexactinellida) is lacking key metazoan core genes.</title>
        <authorList>
            <person name="Santini S."/>
            <person name="Schenkelaars Q."/>
            <person name="Jourda C."/>
            <person name="Duchesne M."/>
            <person name="Belahbib H."/>
            <person name="Rocher C."/>
            <person name="Selva M."/>
            <person name="Riesgo A."/>
            <person name="Vervoort M."/>
            <person name="Leys S.P."/>
            <person name="Kodjabachian L."/>
            <person name="Le Bivic A."/>
            <person name="Borchiellini C."/>
            <person name="Claverie J.M."/>
            <person name="Renard E."/>
        </authorList>
    </citation>
    <scope>NUCLEOTIDE SEQUENCE [LARGE SCALE GENOMIC DNA]</scope>
    <source>
        <strain evidence="1">SPO-2</strain>
    </source>
</reference>
<sequence length="114" mass="13166">MSQLPAYSDGNIHERSNNQEVLLAKDKIRRVIKGQHADLNRKFDQIRQSLSEKEEKVHQELDEILIARLHELDMCARNINLLNETYNLNQPKLGTNTLGNINFKILTTVTSIGW</sequence>
<comment type="caution">
    <text evidence="1">The sequence shown here is derived from an EMBL/GenBank/DDBJ whole genome shotgun (WGS) entry which is preliminary data.</text>
</comment>
<gene>
    <name evidence="1" type="ORF">LOD99_14479</name>
</gene>
<dbReference type="Proteomes" id="UP001165289">
    <property type="component" value="Unassembled WGS sequence"/>
</dbReference>
<evidence type="ECO:0000313" key="1">
    <source>
        <dbReference type="EMBL" id="KAI6659556.1"/>
    </source>
</evidence>
<proteinExistence type="predicted"/>
<name>A0AAV7KDR0_9METZ</name>
<protein>
    <submittedName>
        <fullName evidence="1">Uncharacterized protein</fullName>
    </submittedName>
</protein>